<gene>
    <name evidence="1" type="ORF">GLOIN_2v1777724</name>
</gene>
<organism evidence="1 2">
    <name type="scientific">Rhizophagus irregularis (strain DAOM 181602 / DAOM 197198 / MUCL 43194)</name>
    <name type="common">Arbuscular mycorrhizal fungus</name>
    <name type="synonym">Glomus intraradices</name>
    <dbReference type="NCBI Taxonomy" id="747089"/>
    <lineage>
        <taxon>Eukaryota</taxon>
        <taxon>Fungi</taxon>
        <taxon>Fungi incertae sedis</taxon>
        <taxon>Mucoromycota</taxon>
        <taxon>Glomeromycotina</taxon>
        <taxon>Glomeromycetes</taxon>
        <taxon>Glomerales</taxon>
        <taxon>Glomeraceae</taxon>
        <taxon>Rhizophagus</taxon>
    </lineage>
</organism>
<evidence type="ECO:0008006" key="3">
    <source>
        <dbReference type="Google" id="ProtNLM"/>
    </source>
</evidence>
<reference evidence="1 2" key="2">
    <citation type="journal article" date="2018" name="New Phytol.">
        <title>High intraspecific genome diversity in the model arbuscular mycorrhizal symbiont Rhizophagus irregularis.</title>
        <authorList>
            <person name="Chen E.C.H."/>
            <person name="Morin E."/>
            <person name="Beaudet D."/>
            <person name="Noel J."/>
            <person name="Yildirir G."/>
            <person name="Ndikumana S."/>
            <person name="Charron P."/>
            <person name="St-Onge C."/>
            <person name="Giorgi J."/>
            <person name="Kruger M."/>
            <person name="Marton T."/>
            <person name="Ropars J."/>
            <person name="Grigoriev I.V."/>
            <person name="Hainaut M."/>
            <person name="Henrissat B."/>
            <person name="Roux C."/>
            <person name="Martin F."/>
            <person name="Corradi N."/>
        </authorList>
    </citation>
    <scope>NUCLEOTIDE SEQUENCE [LARGE SCALE GENOMIC DNA]</scope>
    <source>
        <strain evidence="1 2">DAOM 197198</strain>
    </source>
</reference>
<proteinExistence type="predicted"/>
<evidence type="ECO:0000313" key="1">
    <source>
        <dbReference type="EMBL" id="POG68905.1"/>
    </source>
</evidence>
<dbReference type="EMBL" id="AUPC02000145">
    <property type="protein sequence ID" value="POG68905.1"/>
    <property type="molecule type" value="Genomic_DNA"/>
</dbReference>
<dbReference type="Proteomes" id="UP000018888">
    <property type="component" value="Unassembled WGS sequence"/>
</dbReference>
<evidence type="ECO:0000313" key="2">
    <source>
        <dbReference type="Proteomes" id="UP000018888"/>
    </source>
</evidence>
<sequence>MDVSELNVQKFTLIIPHKKEELGQVHQNDTNKDIEQVELSDTTEPQNLESKDSTTDLCIGCQHKDGNIKHRSFGCEFGGHYQSHKQVDINSHRNCKTKRLQCPWNANFNRTQNSQIIKLTTFNNSHNHTLFPADTEKYLPKYRYIPDDVLKEVQFLTEYGNLAITT</sequence>
<accession>A0A2P4PU41</accession>
<keyword evidence="2" id="KW-1185">Reference proteome</keyword>
<dbReference type="VEuPathDB" id="FungiDB:RhiirFUN_010503"/>
<name>A0A2P4PU41_RHIID</name>
<reference evidence="1 2" key="1">
    <citation type="journal article" date="2013" name="Proc. Natl. Acad. Sci. U.S.A.">
        <title>Genome of an arbuscular mycorrhizal fungus provides insight into the oldest plant symbiosis.</title>
        <authorList>
            <person name="Tisserant E."/>
            <person name="Malbreil M."/>
            <person name="Kuo A."/>
            <person name="Kohler A."/>
            <person name="Symeonidi A."/>
            <person name="Balestrini R."/>
            <person name="Charron P."/>
            <person name="Duensing N."/>
            <person name="Frei Dit Frey N."/>
            <person name="Gianinazzi-Pearson V."/>
            <person name="Gilbert L.B."/>
            <person name="Handa Y."/>
            <person name="Herr J.R."/>
            <person name="Hijri M."/>
            <person name="Koul R."/>
            <person name="Kawaguchi M."/>
            <person name="Krajinski F."/>
            <person name="Lammers P.J."/>
            <person name="Masclaux F.G."/>
            <person name="Murat C."/>
            <person name="Morin E."/>
            <person name="Ndikumana S."/>
            <person name="Pagni M."/>
            <person name="Petitpierre D."/>
            <person name="Requena N."/>
            <person name="Rosikiewicz P."/>
            <person name="Riley R."/>
            <person name="Saito K."/>
            <person name="San Clemente H."/>
            <person name="Shapiro H."/>
            <person name="van Tuinen D."/>
            <person name="Becard G."/>
            <person name="Bonfante P."/>
            <person name="Paszkowski U."/>
            <person name="Shachar-Hill Y.Y."/>
            <person name="Tuskan G.A."/>
            <person name="Young P.W."/>
            <person name="Sanders I.R."/>
            <person name="Henrissat B."/>
            <person name="Rensing S.A."/>
            <person name="Grigoriev I.V."/>
            <person name="Corradi N."/>
            <person name="Roux C."/>
            <person name="Martin F."/>
        </authorList>
    </citation>
    <scope>NUCLEOTIDE SEQUENCE [LARGE SCALE GENOMIC DNA]</scope>
    <source>
        <strain evidence="1 2">DAOM 197198</strain>
    </source>
</reference>
<protein>
    <recommendedName>
        <fullName evidence="3">FAR1 domain-containing protein</fullName>
    </recommendedName>
</protein>
<comment type="caution">
    <text evidence="1">The sequence shown here is derived from an EMBL/GenBank/DDBJ whole genome shotgun (WGS) entry which is preliminary data.</text>
</comment>
<dbReference type="AlphaFoldDB" id="A0A2P4PU41"/>